<sequence length="437" mass="47677">MQEQPSTQGVWGAVRAVISHPGLQTLALAVAITVPWSASAQPMSLPGMDLNQHCRSVYDNTAFAYLATSNAFGWKCYHQGQDKPMDLDRACRDQYAYNSEGFQADYLNFSDPYSWYCVLKANYTPASYPSTTLSMFLWKGRKIALRTPDRTTCTTQQIQHIVTGLDKGADFYELATGRTPTPYLSYGGLNSFVVLPNGYVSPCGGLACGYVGYTGVEFKFEVFRDQMCPDAAAGVHDSTPYYELGRNYWFYSAQLASTESAYGSSIVTGYAVAMRFLAMNHEGLSGNSTHNALHSQVVGLVDTYRTATVACGTAGATTTPTTPGGSTCYRHDWENTLRAGTGLSGLNSTDLFASFVLRLRRQHGWSFVYNVWQEAAALSSVSSAYHAADNFVIAASRAAGANLSDVFQQSWRWPVSSSVRTQLQSELGTPVGVTAYH</sequence>
<dbReference type="PATRIC" id="fig|1297742.4.peg.4306"/>
<evidence type="ECO:0000313" key="1">
    <source>
        <dbReference type="EMBL" id="AKQ67352.1"/>
    </source>
</evidence>
<keyword evidence="2" id="KW-1185">Reference proteome</keyword>
<dbReference type="KEGG" id="mym:A176_004264"/>
<dbReference type="RefSeq" id="WP_002634914.1">
    <property type="nucleotide sequence ID" value="NZ_CP012109.1"/>
</dbReference>
<organism evidence="1 2">
    <name type="scientific">Pseudomyxococcus hansupus</name>
    <dbReference type="NCBI Taxonomy" id="1297742"/>
    <lineage>
        <taxon>Bacteria</taxon>
        <taxon>Pseudomonadati</taxon>
        <taxon>Myxococcota</taxon>
        <taxon>Myxococcia</taxon>
        <taxon>Myxococcales</taxon>
        <taxon>Cystobacterineae</taxon>
        <taxon>Myxococcaceae</taxon>
        <taxon>Pseudomyxococcus</taxon>
    </lineage>
</organism>
<dbReference type="InterPro" id="IPR042279">
    <property type="entry name" value="Pep_M60_3"/>
</dbReference>
<evidence type="ECO:0000313" key="2">
    <source>
        <dbReference type="Proteomes" id="UP000009026"/>
    </source>
</evidence>
<accession>A0A0H4XGH3</accession>
<dbReference type="Gene3D" id="1.10.390.30">
    <property type="entry name" value="Peptidase M60, enhancin-like domain 3"/>
    <property type="match status" value="1"/>
</dbReference>
<reference evidence="1 2" key="1">
    <citation type="journal article" date="2016" name="PLoS ONE">
        <title>Complete Genome Sequence and Comparative Genomics of a Novel Myxobacterium Myxococcus hansupus.</title>
        <authorList>
            <person name="Sharma G."/>
            <person name="Narwani T."/>
            <person name="Subramanian S."/>
        </authorList>
    </citation>
    <scope>NUCLEOTIDE SEQUENCE [LARGE SCALE GENOMIC DNA]</scope>
    <source>
        <strain evidence="2">mixupus</strain>
    </source>
</reference>
<gene>
    <name evidence="1" type="ORF">A176_004264</name>
</gene>
<dbReference type="EMBL" id="CP012109">
    <property type="protein sequence ID" value="AKQ67352.1"/>
    <property type="molecule type" value="Genomic_DNA"/>
</dbReference>
<protein>
    <submittedName>
        <fullName evidence="1">Uncharacterized protein</fullName>
    </submittedName>
</protein>
<name>A0A0H4XGH3_9BACT</name>
<dbReference type="eggNOG" id="COG2931">
    <property type="taxonomic scope" value="Bacteria"/>
</dbReference>
<dbReference type="AlphaFoldDB" id="A0A0H4XGH3"/>
<dbReference type="Proteomes" id="UP000009026">
    <property type="component" value="Chromosome"/>
</dbReference>
<dbReference type="STRING" id="1297742.A176_004264"/>
<proteinExistence type="predicted"/>